<evidence type="ECO:0000313" key="1">
    <source>
        <dbReference type="EMBL" id="KAH7950778.1"/>
    </source>
</evidence>
<evidence type="ECO:0000313" key="2">
    <source>
        <dbReference type="Proteomes" id="UP000821837"/>
    </source>
</evidence>
<gene>
    <name evidence="1" type="ORF">HPB52_001462</name>
</gene>
<dbReference type="EMBL" id="JABSTV010001251">
    <property type="protein sequence ID" value="KAH7950778.1"/>
    <property type="molecule type" value="Genomic_DNA"/>
</dbReference>
<name>A0A9D4PQ34_RHISA</name>
<dbReference type="AlphaFoldDB" id="A0A9D4PQ34"/>
<reference evidence="1" key="2">
    <citation type="submission" date="2021-09" db="EMBL/GenBank/DDBJ databases">
        <authorList>
            <person name="Jia N."/>
            <person name="Wang J."/>
            <person name="Shi W."/>
            <person name="Du L."/>
            <person name="Sun Y."/>
            <person name="Zhan W."/>
            <person name="Jiang J."/>
            <person name="Wang Q."/>
            <person name="Zhang B."/>
            <person name="Ji P."/>
            <person name="Sakyi L.B."/>
            <person name="Cui X."/>
            <person name="Yuan T."/>
            <person name="Jiang B."/>
            <person name="Yang W."/>
            <person name="Lam T.T.-Y."/>
            <person name="Chang Q."/>
            <person name="Ding S."/>
            <person name="Wang X."/>
            <person name="Zhu J."/>
            <person name="Ruan X."/>
            <person name="Zhao L."/>
            <person name="Wei J."/>
            <person name="Que T."/>
            <person name="Du C."/>
            <person name="Cheng J."/>
            <person name="Dai P."/>
            <person name="Han X."/>
            <person name="Huang E."/>
            <person name="Gao Y."/>
            <person name="Liu J."/>
            <person name="Shao H."/>
            <person name="Ye R."/>
            <person name="Li L."/>
            <person name="Wei W."/>
            <person name="Wang X."/>
            <person name="Wang C."/>
            <person name="Huo Q."/>
            <person name="Li W."/>
            <person name="Guo W."/>
            <person name="Chen H."/>
            <person name="Chen S."/>
            <person name="Zhou L."/>
            <person name="Zhou L."/>
            <person name="Ni X."/>
            <person name="Tian J."/>
            <person name="Zhou Y."/>
            <person name="Sheng Y."/>
            <person name="Liu T."/>
            <person name="Pan Y."/>
            <person name="Xia L."/>
            <person name="Li J."/>
            <person name="Zhao F."/>
            <person name="Cao W."/>
        </authorList>
    </citation>
    <scope>NUCLEOTIDE SEQUENCE</scope>
    <source>
        <strain evidence="1">Rsan-2018</strain>
        <tissue evidence="1">Larvae</tissue>
    </source>
</reference>
<dbReference type="Proteomes" id="UP000821837">
    <property type="component" value="Chromosome 5"/>
</dbReference>
<accession>A0A9D4PQ34</accession>
<keyword evidence="2" id="KW-1185">Reference proteome</keyword>
<dbReference type="VEuPathDB" id="VectorBase:RSAN_029187"/>
<reference evidence="1" key="1">
    <citation type="journal article" date="2020" name="Cell">
        <title>Large-Scale Comparative Analyses of Tick Genomes Elucidate Their Genetic Diversity and Vector Capacities.</title>
        <authorList>
            <consortium name="Tick Genome and Microbiome Consortium (TIGMIC)"/>
            <person name="Jia N."/>
            <person name="Wang J."/>
            <person name="Shi W."/>
            <person name="Du L."/>
            <person name="Sun Y."/>
            <person name="Zhan W."/>
            <person name="Jiang J.F."/>
            <person name="Wang Q."/>
            <person name="Zhang B."/>
            <person name="Ji P."/>
            <person name="Bell-Sakyi L."/>
            <person name="Cui X.M."/>
            <person name="Yuan T.T."/>
            <person name="Jiang B.G."/>
            <person name="Yang W.F."/>
            <person name="Lam T.T."/>
            <person name="Chang Q.C."/>
            <person name="Ding S.J."/>
            <person name="Wang X.J."/>
            <person name="Zhu J.G."/>
            <person name="Ruan X.D."/>
            <person name="Zhao L."/>
            <person name="Wei J.T."/>
            <person name="Ye R.Z."/>
            <person name="Que T.C."/>
            <person name="Du C.H."/>
            <person name="Zhou Y.H."/>
            <person name="Cheng J.X."/>
            <person name="Dai P.F."/>
            <person name="Guo W.B."/>
            <person name="Han X.H."/>
            <person name="Huang E.J."/>
            <person name="Li L.F."/>
            <person name="Wei W."/>
            <person name="Gao Y.C."/>
            <person name="Liu J.Z."/>
            <person name="Shao H.Z."/>
            <person name="Wang X."/>
            <person name="Wang C.C."/>
            <person name="Yang T.C."/>
            <person name="Huo Q.B."/>
            <person name="Li W."/>
            <person name="Chen H.Y."/>
            <person name="Chen S.E."/>
            <person name="Zhou L.G."/>
            <person name="Ni X.B."/>
            <person name="Tian J.H."/>
            <person name="Sheng Y."/>
            <person name="Liu T."/>
            <person name="Pan Y.S."/>
            <person name="Xia L.Y."/>
            <person name="Li J."/>
            <person name="Zhao F."/>
            <person name="Cao W.C."/>
        </authorList>
    </citation>
    <scope>NUCLEOTIDE SEQUENCE</scope>
    <source>
        <strain evidence="1">Rsan-2018</strain>
    </source>
</reference>
<protein>
    <submittedName>
        <fullName evidence="1">Uncharacterized protein</fullName>
    </submittedName>
</protein>
<sequence length="164" mass="18448">MVGQRSRRPCSSNGATEDNILQVWEAYREVKRDMASVVQKKMRAINVRLLQDIKKAGKDAARKFWQYIRSQQPTLPQTQAGIQDPDTGHALSEEECLRLVEKHFSAKFQSLENEIKSTDPEPRMSLHPCATITTRELERAIKHLSGSTAAGLHGIPALLIKKMG</sequence>
<proteinExistence type="predicted"/>
<comment type="caution">
    <text evidence="1">The sequence shown here is derived from an EMBL/GenBank/DDBJ whole genome shotgun (WGS) entry which is preliminary data.</text>
</comment>
<organism evidence="1 2">
    <name type="scientific">Rhipicephalus sanguineus</name>
    <name type="common">Brown dog tick</name>
    <name type="synonym">Ixodes sanguineus</name>
    <dbReference type="NCBI Taxonomy" id="34632"/>
    <lineage>
        <taxon>Eukaryota</taxon>
        <taxon>Metazoa</taxon>
        <taxon>Ecdysozoa</taxon>
        <taxon>Arthropoda</taxon>
        <taxon>Chelicerata</taxon>
        <taxon>Arachnida</taxon>
        <taxon>Acari</taxon>
        <taxon>Parasitiformes</taxon>
        <taxon>Ixodida</taxon>
        <taxon>Ixodoidea</taxon>
        <taxon>Ixodidae</taxon>
        <taxon>Rhipicephalinae</taxon>
        <taxon>Rhipicephalus</taxon>
        <taxon>Rhipicephalus</taxon>
    </lineage>
</organism>